<dbReference type="InParanoid" id="A0A2P5DEA6"/>
<proteinExistence type="predicted"/>
<dbReference type="AlphaFoldDB" id="A0A2P5DEA6"/>
<name>A0A2P5DEA6_TREOI</name>
<dbReference type="Pfam" id="PF01603">
    <property type="entry name" value="B56"/>
    <property type="match status" value="1"/>
</dbReference>
<dbReference type="GO" id="GO:0019888">
    <property type="term" value="F:protein phosphatase regulator activity"/>
    <property type="evidence" value="ECO:0007669"/>
    <property type="project" value="InterPro"/>
</dbReference>
<dbReference type="SUPFAM" id="SSF48371">
    <property type="entry name" value="ARM repeat"/>
    <property type="match status" value="1"/>
</dbReference>
<evidence type="ECO:0000313" key="1">
    <source>
        <dbReference type="EMBL" id="PON71617.1"/>
    </source>
</evidence>
<dbReference type="InterPro" id="IPR002554">
    <property type="entry name" value="PP2A_B56"/>
</dbReference>
<dbReference type="Proteomes" id="UP000237000">
    <property type="component" value="Unassembled WGS sequence"/>
</dbReference>
<dbReference type="PANTHER" id="PTHR10257:SF107">
    <property type="entry name" value="SERINE_THREONINE PROTEIN PHOSPHATASE 2A REGULATORY SUBUNIT"/>
    <property type="match status" value="1"/>
</dbReference>
<dbReference type="EMBL" id="JXTC01000276">
    <property type="protein sequence ID" value="PON71617.1"/>
    <property type="molecule type" value="Genomic_DNA"/>
</dbReference>
<accession>A0A2P5DEA6</accession>
<evidence type="ECO:0000313" key="2">
    <source>
        <dbReference type="Proteomes" id="UP000237000"/>
    </source>
</evidence>
<dbReference type="GO" id="GO:0000159">
    <property type="term" value="C:protein phosphatase type 2A complex"/>
    <property type="evidence" value="ECO:0007669"/>
    <property type="project" value="InterPro"/>
</dbReference>
<dbReference type="PANTHER" id="PTHR10257">
    <property type="entry name" value="SERINE/THREONINE PROTEIN PHOSPHATASE 2A PP2A REGULATORY SUBUNIT B"/>
    <property type="match status" value="1"/>
</dbReference>
<dbReference type="InterPro" id="IPR011989">
    <property type="entry name" value="ARM-like"/>
</dbReference>
<protein>
    <submittedName>
        <fullName evidence="1">Protein phosphatase</fullName>
    </submittedName>
</protein>
<gene>
    <name evidence="1" type="ORF">TorRG33x02_254130</name>
</gene>
<comment type="caution">
    <text evidence="1">The sequence shown here is derived from an EMBL/GenBank/DDBJ whole genome shotgun (WGS) entry which is preliminary data.</text>
</comment>
<dbReference type="GO" id="GO:0007165">
    <property type="term" value="P:signal transduction"/>
    <property type="evidence" value="ECO:0007669"/>
    <property type="project" value="InterPro"/>
</dbReference>
<keyword evidence="2" id="KW-1185">Reference proteome</keyword>
<sequence length="111" mass="12995">MYHQQLFVLHYAVCGRLQANRCCHKWFVKVLADGGNFRGNLASRIQMMYGTPCLPNRLLLEQFSLCYVAERALFLWNNAHTENFIRQNCIVILPIIFLALENGRNHWNQVV</sequence>
<dbReference type="STRING" id="63057.A0A2P5DEA6"/>
<dbReference type="InterPro" id="IPR016024">
    <property type="entry name" value="ARM-type_fold"/>
</dbReference>
<dbReference type="Gene3D" id="1.25.10.10">
    <property type="entry name" value="Leucine-rich Repeat Variant"/>
    <property type="match status" value="1"/>
</dbReference>
<organism evidence="1 2">
    <name type="scientific">Trema orientale</name>
    <name type="common">Charcoal tree</name>
    <name type="synonym">Celtis orientalis</name>
    <dbReference type="NCBI Taxonomy" id="63057"/>
    <lineage>
        <taxon>Eukaryota</taxon>
        <taxon>Viridiplantae</taxon>
        <taxon>Streptophyta</taxon>
        <taxon>Embryophyta</taxon>
        <taxon>Tracheophyta</taxon>
        <taxon>Spermatophyta</taxon>
        <taxon>Magnoliopsida</taxon>
        <taxon>eudicotyledons</taxon>
        <taxon>Gunneridae</taxon>
        <taxon>Pentapetalae</taxon>
        <taxon>rosids</taxon>
        <taxon>fabids</taxon>
        <taxon>Rosales</taxon>
        <taxon>Cannabaceae</taxon>
        <taxon>Trema</taxon>
    </lineage>
</organism>
<reference evidence="2" key="1">
    <citation type="submission" date="2016-06" db="EMBL/GenBank/DDBJ databases">
        <title>Parallel loss of symbiosis genes in relatives of nitrogen-fixing non-legume Parasponia.</title>
        <authorList>
            <person name="Van Velzen R."/>
            <person name="Holmer R."/>
            <person name="Bu F."/>
            <person name="Rutten L."/>
            <person name="Van Zeijl A."/>
            <person name="Liu W."/>
            <person name="Santuari L."/>
            <person name="Cao Q."/>
            <person name="Sharma T."/>
            <person name="Shen D."/>
            <person name="Roswanjaya Y."/>
            <person name="Wardhani T."/>
            <person name="Kalhor M.S."/>
            <person name="Jansen J."/>
            <person name="Van den Hoogen J."/>
            <person name="Gungor B."/>
            <person name="Hartog M."/>
            <person name="Hontelez J."/>
            <person name="Verver J."/>
            <person name="Yang W.-C."/>
            <person name="Schijlen E."/>
            <person name="Repin R."/>
            <person name="Schilthuizen M."/>
            <person name="Schranz E."/>
            <person name="Heidstra R."/>
            <person name="Miyata K."/>
            <person name="Fedorova E."/>
            <person name="Kohlen W."/>
            <person name="Bisseling T."/>
            <person name="Smit S."/>
            <person name="Geurts R."/>
        </authorList>
    </citation>
    <scope>NUCLEOTIDE SEQUENCE [LARGE SCALE GENOMIC DNA]</scope>
    <source>
        <strain evidence="2">cv. RG33-2</strain>
    </source>
</reference>
<dbReference type="OrthoDB" id="10264446at2759"/>